<keyword evidence="11" id="KW-0670">Pyruvate</keyword>
<keyword evidence="12" id="KW-1185">Reference proteome</keyword>
<dbReference type="GO" id="GO:0016829">
    <property type="term" value="F:lyase activity"/>
    <property type="evidence" value="ECO:0007669"/>
    <property type="project" value="UniProtKB-KW"/>
</dbReference>
<keyword evidence="3 10" id="KW-0004">4Fe-4S</keyword>
<dbReference type="NCBIfam" id="TIGR02493">
    <property type="entry name" value="PFLA"/>
    <property type="match status" value="1"/>
</dbReference>
<dbReference type="OrthoDB" id="9782387at2"/>
<dbReference type="PANTHER" id="PTHR30352">
    <property type="entry name" value="PYRUVATE FORMATE-LYASE-ACTIVATING ENZYME"/>
    <property type="match status" value="1"/>
</dbReference>
<evidence type="ECO:0000256" key="2">
    <source>
        <dbReference type="ARBA" id="ARBA00009777"/>
    </source>
</evidence>
<comment type="similarity">
    <text evidence="2 10">Belongs to the organic radical-activating enzymes family.</text>
</comment>
<protein>
    <recommendedName>
        <fullName evidence="10">Pyruvate formate-lyase-activating enzyme</fullName>
        <ecNumber evidence="10">1.97.1.4</ecNumber>
    </recommendedName>
</protein>
<dbReference type="SUPFAM" id="SSF102114">
    <property type="entry name" value="Radical SAM enzymes"/>
    <property type="match status" value="1"/>
</dbReference>
<evidence type="ECO:0000256" key="3">
    <source>
        <dbReference type="ARBA" id="ARBA00022485"/>
    </source>
</evidence>
<dbReference type="InterPro" id="IPR013785">
    <property type="entry name" value="Aldolase_TIM"/>
</dbReference>
<dbReference type="PROSITE" id="PS01087">
    <property type="entry name" value="RADICAL_ACTIVATING"/>
    <property type="match status" value="1"/>
</dbReference>
<dbReference type="Gene3D" id="3.20.20.70">
    <property type="entry name" value="Aldolase class I"/>
    <property type="match status" value="1"/>
</dbReference>
<evidence type="ECO:0000256" key="10">
    <source>
        <dbReference type="RuleBase" id="RU362053"/>
    </source>
</evidence>
<dbReference type="SFLD" id="SFLDG01066">
    <property type="entry name" value="organic_radical-activating_enz"/>
    <property type="match status" value="1"/>
</dbReference>
<evidence type="ECO:0000256" key="5">
    <source>
        <dbReference type="ARBA" id="ARBA00022691"/>
    </source>
</evidence>
<dbReference type="GO" id="GO:0051539">
    <property type="term" value="F:4 iron, 4 sulfur cluster binding"/>
    <property type="evidence" value="ECO:0007669"/>
    <property type="project" value="UniProtKB-UniRule"/>
</dbReference>
<keyword evidence="4" id="KW-0119">Carbohydrate metabolism</keyword>
<gene>
    <name evidence="11" type="primary">pflA</name>
    <name evidence="11" type="ORF">BG910_02050</name>
</gene>
<keyword evidence="11" id="KW-0456">Lyase</keyword>
<evidence type="ECO:0000256" key="8">
    <source>
        <dbReference type="ARBA" id="ARBA00023004"/>
    </source>
</evidence>
<dbReference type="EMBL" id="CP022278">
    <property type="protein sequence ID" value="ASK26688.1"/>
    <property type="molecule type" value="Genomic_DNA"/>
</dbReference>
<evidence type="ECO:0000256" key="7">
    <source>
        <dbReference type="ARBA" id="ARBA00023002"/>
    </source>
</evidence>
<comment type="subcellular location">
    <subcellularLocation>
        <location evidence="10">Cytoplasm</location>
    </subcellularLocation>
</comment>
<dbReference type="PANTHER" id="PTHR30352:SF5">
    <property type="entry name" value="PYRUVATE FORMATE-LYASE 1-ACTIVATING ENZYME"/>
    <property type="match status" value="1"/>
</dbReference>
<keyword evidence="6 10" id="KW-0479">Metal-binding</keyword>
<keyword evidence="4" id="KW-0313">Glucose metabolism</keyword>
<dbReference type="EC" id="1.97.1.4" evidence="10"/>
<dbReference type="PROSITE" id="PS51918">
    <property type="entry name" value="RADICAL_SAM"/>
    <property type="match status" value="1"/>
</dbReference>
<dbReference type="GO" id="GO:0005737">
    <property type="term" value="C:cytoplasm"/>
    <property type="evidence" value="ECO:0007669"/>
    <property type="project" value="UniProtKB-SubCell"/>
</dbReference>
<comment type="catalytic activity">
    <reaction evidence="10">
        <text>glycyl-[formate C-acetyltransferase] + reduced [flavodoxin] + S-adenosyl-L-methionine = glycin-2-yl radical-[formate C-acetyltransferase] + semiquinone [flavodoxin] + 5'-deoxyadenosine + L-methionine + H(+)</text>
        <dbReference type="Rhea" id="RHEA:19225"/>
        <dbReference type="Rhea" id="RHEA-COMP:10622"/>
        <dbReference type="Rhea" id="RHEA-COMP:12190"/>
        <dbReference type="Rhea" id="RHEA-COMP:12191"/>
        <dbReference type="Rhea" id="RHEA-COMP:14480"/>
        <dbReference type="ChEBI" id="CHEBI:15378"/>
        <dbReference type="ChEBI" id="CHEBI:17319"/>
        <dbReference type="ChEBI" id="CHEBI:29947"/>
        <dbReference type="ChEBI" id="CHEBI:32722"/>
        <dbReference type="ChEBI" id="CHEBI:57618"/>
        <dbReference type="ChEBI" id="CHEBI:57844"/>
        <dbReference type="ChEBI" id="CHEBI:59789"/>
        <dbReference type="ChEBI" id="CHEBI:140311"/>
        <dbReference type="EC" id="1.97.1.4"/>
    </reaction>
</comment>
<dbReference type="GO" id="GO:0046872">
    <property type="term" value="F:metal ion binding"/>
    <property type="evidence" value="ECO:0007669"/>
    <property type="project" value="UniProtKB-UniRule"/>
</dbReference>
<dbReference type="Proteomes" id="UP000198238">
    <property type="component" value="Chromosome"/>
</dbReference>
<comment type="function">
    <text evidence="10">Activation of pyruvate formate-lyase under anaerobic conditions by generation of an organic free radical, using S-adenosylmethionine and reduced flavodoxin as cosubstrates to produce 5'-deoxy-adenosine.</text>
</comment>
<evidence type="ECO:0000256" key="6">
    <source>
        <dbReference type="ARBA" id="ARBA00022723"/>
    </source>
</evidence>
<accession>A0A220RZX3</accession>
<dbReference type="PIRSF" id="PIRSF000371">
    <property type="entry name" value="PFL_act_enz"/>
    <property type="match status" value="1"/>
</dbReference>
<keyword evidence="8 10" id="KW-0408">Iron</keyword>
<name>A0A220RZX3_9NEIS</name>
<evidence type="ECO:0000313" key="12">
    <source>
        <dbReference type="Proteomes" id="UP000198238"/>
    </source>
</evidence>
<keyword evidence="7 10" id="KW-0560">Oxidoreductase</keyword>
<dbReference type="RefSeq" id="WP_089035409.1">
    <property type="nucleotide sequence ID" value="NZ_CP022278.1"/>
</dbReference>
<evidence type="ECO:0000256" key="9">
    <source>
        <dbReference type="ARBA" id="ARBA00023014"/>
    </source>
</evidence>
<evidence type="ECO:0000256" key="1">
    <source>
        <dbReference type="ARBA" id="ARBA00002918"/>
    </source>
</evidence>
<dbReference type="SFLD" id="SFLDS00029">
    <property type="entry name" value="Radical_SAM"/>
    <property type="match status" value="1"/>
</dbReference>
<dbReference type="InterPro" id="IPR012838">
    <property type="entry name" value="PFL1_activating"/>
</dbReference>
<dbReference type="InterPro" id="IPR007197">
    <property type="entry name" value="rSAM"/>
</dbReference>
<dbReference type="InterPro" id="IPR001989">
    <property type="entry name" value="Radical_activat_CS"/>
</dbReference>
<evidence type="ECO:0000313" key="11">
    <source>
        <dbReference type="EMBL" id="ASK26688.1"/>
    </source>
</evidence>
<reference evidence="11 12" key="1">
    <citation type="submission" date="2017-06" db="EMBL/GenBank/DDBJ databases">
        <title>Neisseria chenwenguii sp. nov., isolated from the intestinal contents of Tibetan Plateau Pika in Yushu, Qinghai Province, China.</title>
        <authorList>
            <person name="Zhang G."/>
        </authorList>
    </citation>
    <scope>NUCLEOTIDE SEQUENCE [LARGE SCALE GENOMIC DNA]</scope>
    <source>
        <strain evidence="11 12">10023</strain>
    </source>
</reference>
<dbReference type="KEGG" id="nei:BG910_02050"/>
<keyword evidence="10" id="KW-0963">Cytoplasm</keyword>
<comment type="cofactor">
    <cofactor evidence="10">
        <name>[4Fe-4S] cluster</name>
        <dbReference type="ChEBI" id="CHEBI:49883"/>
    </cofactor>
    <text evidence="10">Binds 1 [4Fe-4S] cluster. The cluster is coordinated with 3 cysteines and an exchangeable S-adenosyl-L-methionine.</text>
</comment>
<keyword evidence="9 10" id="KW-0411">Iron-sulfur</keyword>
<comment type="function">
    <text evidence="1">Activation of pyruvate formate-lyase 1 under anaerobic conditions by generation of an organic free radical, using S-adenosylmethionine and reduced flavodoxin as cosubstrates to produce 5'-deoxy-adenosine.</text>
</comment>
<dbReference type="CDD" id="cd01335">
    <property type="entry name" value="Radical_SAM"/>
    <property type="match status" value="1"/>
</dbReference>
<dbReference type="InterPro" id="IPR034457">
    <property type="entry name" value="Organic_radical-activating"/>
</dbReference>
<dbReference type="GO" id="GO:0006006">
    <property type="term" value="P:glucose metabolic process"/>
    <property type="evidence" value="ECO:0007669"/>
    <property type="project" value="UniProtKB-KW"/>
</dbReference>
<dbReference type="InterPro" id="IPR012839">
    <property type="entry name" value="Organic_radical_activase"/>
</dbReference>
<dbReference type="GO" id="GO:0043365">
    <property type="term" value="F:[formate-C-acetyltransferase]-activating enzyme activity"/>
    <property type="evidence" value="ECO:0007669"/>
    <property type="project" value="UniProtKB-UniRule"/>
</dbReference>
<sequence length="270" mass="30766">MQTYTITPDAKPGQAQAVGHRHYQGKGIVHSIESCGTVDGPGLRYVLFLQGCLMRCLYCHNRDTWDLHTDVAKEMTVPEVMKQVMAYRHYLRATGGGVTVTGGEPLLQYEFVRDWFTACREHDIHTCLDTNGYALHYDEILDDMLDHTSLVMLDLKQIDPEIHKVLVGIPNTKTLKFAKHLAERKQPTRVRYVIVPGYTDDERSANLLGEFIGDMENVETVELLPYHELGAHKWELCGDEYKLKGVHPPPKETVLKIKEILEGYGKNIIY</sequence>
<dbReference type="NCBIfam" id="NF008356">
    <property type="entry name" value="PRK11145.1"/>
    <property type="match status" value="1"/>
</dbReference>
<proteinExistence type="inferred from homology"/>
<keyword evidence="5 10" id="KW-0949">S-adenosyl-L-methionine</keyword>
<dbReference type="AlphaFoldDB" id="A0A220RZX3"/>
<dbReference type="InterPro" id="IPR058240">
    <property type="entry name" value="rSAM_sf"/>
</dbReference>
<dbReference type="Pfam" id="PF04055">
    <property type="entry name" value="Radical_SAM"/>
    <property type="match status" value="1"/>
</dbReference>
<organism evidence="11 12">
    <name type="scientific">Neisseria chenwenguii</name>
    <dbReference type="NCBI Taxonomy" id="1853278"/>
    <lineage>
        <taxon>Bacteria</taxon>
        <taxon>Pseudomonadati</taxon>
        <taxon>Pseudomonadota</taxon>
        <taxon>Betaproteobacteria</taxon>
        <taxon>Neisseriales</taxon>
        <taxon>Neisseriaceae</taxon>
        <taxon>Neisseria</taxon>
    </lineage>
</organism>
<evidence type="ECO:0000256" key="4">
    <source>
        <dbReference type="ARBA" id="ARBA00022526"/>
    </source>
</evidence>